<gene>
    <name evidence="3" type="primary">ybfK</name>
    <name evidence="3" type="ORF">DSM112329_05249</name>
</gene>
<evidence type="ECO:0000313" key="3">
    <source>
        <dbReference type="EMBL" id="XAY08349.1"/>
    </source>
</evidence>
<organism evidence="3">
    <name type="scientific">Paraconexibacter sp. AEG42_29</name>
    <dbReference type="NCBI Taxonomy" id="2997339"/>
    <lineage>
        <taxon>Bacteria</taxon>
        <taxon>Bacillati</taxon>
        <taxon>Actinomycetota</taxon>
        <taxon>Thermoleophilia</taxon>
        <taxon>Solirubrobacterales</taxon>
        <taxon>Paraconexibacteraceae</taxon>
        <taxon>Paraconexibacter</taxon>
    </lineage>
</organism>
<dbReference type="GO" id="GO:0106435">
    <property type="term" value="F:carboxylesterase activity"/>
    <property type="evidence" value="ECO:0007669"/>
    <property type="project" value="UniProtKB-EC"/>
</dbReference>
<dbReference type="PRINTS" id="PR00412">
    <property type="entry name" value="EPOXHYDRLASE"/>
</dbReference>
<dbReference type="AlphaFoldDB" id="A0AAU7B344"/>
<dbReference type="EMBL" id="CP114014">
    <property type="protein sequence ID" value="XAY08349.1"/>
    <property type="molecule type" value="Genomic_DNA"/>
</dbReference>
<accession>A0AAU7B344</accession>
<dbReference type="SUPFAM" id="SSF53474">
    <property type="entry name" value="alpha/beta-Hydrolases"/>
    <property type="match status" value="1"/>
</dbReference>
<dbReference type="Pfam" id="PF00561">
    <property type="entry name" value="Abhydrolase_1"/>
    <property type="match status" value="1"/>
</dbReference>
<name>A0AAU7B344_9ACTN</name>
<feature type="domain" description="AB hydrolase-1" evidence="2">
    <location>
        <begin position="21"/>
        <end position="250"/>
    </location>
</feature>
<dbReference type="KEGG" id="parq:DSM112329_05249"/>
<dbReference type="PANTHER" id="PTHR43798:SF31">
    <property type="entry name" value="AB HYDROLASE SUPERFAMILY PROTEIN YCLE"/>
    <property type="match status" value="1"/>
</dbReference>
<dbReference type="Gene3D" id="3.40.50.1820">
    <property type="entry name" value="alpha/beta hydrolase"/>
    <property type="match status" value="1"/>
</dbReference>
<dbReference type="PANTHER" id="PTHR43798">
    <property type="entry name" value="MONOACYLGLYCEROL LIPASE"/>
    <property type="match status" value="1"/>
</dbReference>
<evidence type="ECO:0000256" key="1">
    <source>
        <dbReference type="ARBA" id="ARBA00022801"/>
    </source>
</evidence>
<dbReference type="RefSeq" id="WP_354699532.1">
    <property type="nucleotide sequence ID" value="NZ_CP114014.1"/>
</dbReference>
<evidence type="ECO:0000259" key="2">
    <source>
        <dbReference type="Pfam" id="PF00561"/>
    </source>
</evidence>
<reference evidence="3" key="1">
    <citation type="submission" date="2022-12" db="EMBL/GenBank/DDBJ databases">
        <title>Paraconexibacter alkalitolerans sp. nov. and Baekduia alba sp. nov., isolated from soil and emended description of the genera Paraconexibacter (Chun et al., 2020) and Baekduia (An et al., 2020).</title>
        <authorList>
            <person name="Vieira S."/>
            <person name="Huber K.J."/>
            <person name="Geppert A."/>
            <person name="Wolf J."/>
            <person name="Neumann-Schaal M."/>
            <person name="Muesken M."/>
            <person name="Overmann J."/>
        </authorList>
    </citation>
    <scope>NUCLEOTIDE SEQUENCE</scope>
    <source>
        <strain evidence="3">AEG42_29</strain>
    </source>
</reference>
<dbReference type="InterPro" id="IPR000639">
    <property type="entry name" value="Epox_hydrolase-like"/>
</dbReference>
<keyword evidence="1 3" id="KW-0378">Hydrolase</keyword>
<protein>
    <submittedName>
        <fullName evidence="3">Carboxylesterase YbfK</fullName>
        <ecNumber evidence="3">3.1.1.1</ecNumber>
    </submittedName>
</protein>
<dbReference type="InterPro" id="IPR000073">
    <property type="entry name" value="AB_hydrolase_1"/>
</dbReference>
<dbReference type="PRINTS" id="PR00111">
    <property type="entry name" value="ABHYDROLASE"/>
</dbReference>
<proteinExistence type="predicted"/>
<dbReference type="InterPro" id="IPR050266">
    <property type="entry name" value="AB_hydrolase_sf"/>
</dbReference>
<dbReference type="InterPro" id="IPR029058">
    <property type="entry name" value="AB_hydrolase_fold"/>
</dbReference>
<dbReference type="GO" id="GO:0016020">
    <property type="term" value="C:membrane"/>
    <property type="evidence" value="ECO:0007669"/>
    <property type="project" value="TreeGrafter"/>
</dbReference>
<dbReference type="EC" id="3.1.1.1" evidence="3"/>
<sequence>MTDDDRPGSAVLAHDDVGTGPAVLLIHAGIADRRMWSDHTQALAQAGRRVIAVDLPGYGDSPAPASVDEPWEDVIAVLDGLGITRAAVVGVSFGGAVALRVAAAAPARVSALVVVSAPVDAVAPSPSLQAAWAAEEVALERGDVDAAVTAVVDAWTLPGAPAALRERVAAMQRRAFAVQLTAPDTGEAPDPLDEELGALAAISGLPILFAVGEHDRSDFHDGAALLAAAVPGSRLAVIPGAGHLAPLEAPGAFRDLLLDVLGRT</sequence>